<comment type="caution">
    <text evidence="1">The sequence shown here is derived from an EMBL/GenBank/DDBJ whole genome shotgun (WGS) entry which is preliminary data.</text>
</comment>
<dbReference type="Proteomes" id="UP000805193">
    <property type="component" value="Unassembled WGS sequence"/>
</dbReference>
<reference evidence="1 2" key="1">
    <citation type="journal article" date="2020" name="Cell">
        <title>Large-Scale Comparative Analyses of Tick Genomes Elucidate Their Genetic Diversity and Vector Capacities.</title>
        <authorList>
            <consortium name="Tick Genome and Microbiome Consortium (TIGMIC)"/>
            <person name="Jia N."/>
            <person name="Wang J."/>
            <person name="Shi W."/>
            <person name="Du L."/>
            <person name="Sun Y."/>
            <person name="Zhan W."/>
            <person name="Jiang J.F."/>
            <person name="Wang Q."/>
            <person name="Zhang B."/>
            <person name="Ji P."/>
            <person name="Bell-Sakyi L."/>
            <person name="Cui X.M."/>
            <person name="Yuan T.T."/>
            <person name="Jiang B.G."/>
            <person name="Yang W.F."/>
            <person name="Lam T.T."/>
            <person name="Chang Q.C."/>
            <person name="Ding S.J."/>
            <person name="Wang X.J."/>
            <person name="Zhu J.G."/>
            <person name="Ruan X.D."/>
            <person name="Zhao L."/>
            <person name="Wei J.T."/>
            <person name="Ye R.Z."/>
            <person name="Que T.C."/>
            <person name="Du C.H."/>
            <person name="Zhou Y.H."/>
            <person name="Cheng J.X."/>
            <person name="Dai P.F."/>
            <person name="Guo W.B."/>
            <person name="Han X.H."/>
            <person name="Huang E.J."/>
            <person name="Li L.F."/>
            <person name="Wei W."/>
            <person name="Gao Y.C."/>
            <person name="Liu J.Z."/>
            <person name="Shao H.Z."/>
            <person name="Wang X."/>
            <person name="Wang C.C."/>
            <person name="Yang T.C."/>
            <person name="Huo Q.B."/>
            <person name="Li W."/>
            <person name="Chen H.Y."/>
            <person name="Chen S.E."/>
            <person name="Zhou L.G."/>
            <person name="Ni X.B."/>
            <person name="Tian J.H."/>
            <person name="Sheng Y."/>
            <person name="Liu T."/>
            <person name="Pan Y.S."/>
            <person name="Xia L.Y."/>
            <person name="Li J."/>
            <person name="Zhao F."/>
            <person name="Cao W.C."/>
        </authorList>
    </citation>
    <scope>NUCLEOTIDE SEQUENCE [LARGE SCALE GENOMIC DNA]</scope>
    <source>
        <strain evidence="1">Iper-2018</strain>
    </source>
</reference>
<gene>
    <name evidence="1" type="ORF">HPB47_028270</name>
</gene>
<name>A0AC60PTP5_IXOPE</name>
<accession>A0AC60PTP5</accession>
<sequence>MLRVLTITSRAGKIPAATDFSRSPVERKAASFPSLFVFVGAGAEREAWESVGVRRQGIDRADSKTRKSDEGKTRPSDPTDARSKQ</sequence>
<organism evidence="1 2">
    <name type="scientific">Ixodes persulcatus</name>
    <name type="common">Taiga tick</name>
    <dbReference type="NCBI Taxonomy" id="34615"/>
    <lineage>
        <taxon>Eukaryota</taxon>
        <taxon>Metazoa</taxon>
        <taxon>Ecdysozoa</taxon>
        <taxon>Arthropoda</taxon>
        <taxon>Chelicerata</taxon>
        <taxon>Arachnida</taxon>
        <taxon>Acari</taxon>
        <taxon>Parasitiformes</taxon>
        <taxon>Ixodida</taxon>
        <taxon>Ixodoidea</taxon>
        <taxon>Ixodidae</taxon>
        <taxon>Ixodinae</taxon>
        <taxon>Ixodes</taxon>
    </lineage>
</organism>
<protein>
    <submittedName>
        <fullName evidence="1">Uncharacterized protein</fullName>
    </submittedName>
</protein>
<proteinExistence type="predicted"/>
<keyword evidence="2" id="KW-1185">Reference proteome</keyword>
<dbReference type="EMBL" id="JABSTQ010009965">
    <property type="protein sequence ID" value="KAG0424526.1"/>
    <property type="molecule type" value="Genomic_DNA"/>
</dbReference>
<evidence type="ECO:0000313" key="2">
    <source>
        <dbReference type="Proteomes" id="UP000805193"/>
    </source>
</evidence>
<evidence type="ECO:0000313" key="1">
    <source>
        <dbReference type="EMBL" id="KAG0424526.1"/>
    </source>
</evidence>